<dbReference type="SUPFAM" id="SSF48726">
    <property type="entry name" value="Immunoglobulin"/>
    <property type="match status" value="1"/>
</dbReference>
<dbReference type="GO" id="GO:0030424">
    <property type="term" value="C:axon"/>
    <property type="evidence" value="ECO:0007669"/>
    <property type="project" value="TreeGrafter"/>
</dbReference>
<organism evidence="4 5">
    <name type="scientific">Dissostichus mawsoni</name>
    <name type="common">Antarctic cod</name>
    <dbReference type="NCBI Taxonomy" id="36200"/>
    <lineage>
        <taxon>Eukaryota</taxon>
        <taxon>Metazoa</taxon>
        <taxon>Chordata</taxon>
        <taxon>Craniata</taxon>
        <taxon>Vertebrata</taxon>
        <taxon>Euteleostomi</taxon>
        <taxon>Actinopterygii</taxon>
        <taxon>Neopterygii</taxon>
        <taxon>Teleostei</taxon>
        <taxon>Neoteleostei</taxon>
        <taxon>Acanthomorphata</taxon>
        <taxon>Eupercaria</taxon>
        <taxon>Perciformes</taxon>
        <taxon>Notothenioidei</taxon>
        <taxon>Nototheniidae</taxon>
        <taxon>Dissostichus</taxon>
    </lineage>
</organism>
<dbReference type="InterPro" id="IPR007110">
    <property type="entry name" value="Ig-like_dom"/>
</dbReference>
<dbReference type="GO" id="GO:0007411">
    <property type="term" value="P:axon guidance"/>
    <property type="evidence" value="ECO:0007669"/>
    <property type="project" value="TreeGrafter"/>
</dbReference>
<dbReference type="PROSITE" id="PS50835">
    <property type="entry name" value="IG_LIKE"/>
    <property type="match status" value="1"/>
</dbReference>
<dbReference type="OrthoDB" id="6612025at2759"/>
<sequence>MFTSTQDQLAVAVYAAQTFQNKSLNHLLGKDQAAPSLGPEPQEQQAGVCGVYMSVQKKTSTMSLTISSSSSASASRELSSSSSSSSSVLAQKHSGLVQPLLVSPATGLHDVSTVNGQLVVLECRLRGTPPCRSCGTERTSKYWTRMISGYYARASSASVPEELCTLVITEAFPEDSGIFKCVVINPFGTVSCSAILEVYNDLEEQLEVEAASQQVAASLRQEQEAMFHQETFSDDFPSELPDSMTLPPPEWPESPLEDNSPVAELT</sequence>
<gene>
    <name evidence="4" type="ORF">F7725_009724</name>
</gene>
<name>A0A7J5XLH4_DISMA</name>
<dbReference type="PANTHER" id="PTHR10075:SF14">
    <property type="entry name" value="CELL ADHESION MOLECULE DSCAM2-RELATED"/>
    <property type="match status" value="1"/>
</dbReference>
<dbReference type="GO" id="GO:0070593">
    <property type="term" value="P:dendrite self-avoidance"/>
    <property type="evidence" value="ECO:0007669"/>
    <property type="project" value="TreeGrafter"/>
</dbReference>
<dbReference type="InterPro" id="IPR003599">
    <property type="entry name" value="Ig_sub"/>
</dbReference>
<dbReference type="InterPro" id="IPR036179">
    <property type="entry name" value="Ig-like_dom_sf"/>
</dbReference>
<dbReference type="Pfam" id="PF07679">
    <property type="entry name" value="I-set"/>
    <property type="match status" value="1"/>
</dbReference>
<dbReference type="EMBL" id="JAAKFY010000022">
    <property type="protein sequence ID" value="KAF3837956.1"/>
    <property type="molecule type" value="Genomic_DNA"/>
</dbReference>
<dbReference type="Gene3D" id="2.60.40.10">
    <property type="entry name" value="Immunoglobulins"/>
    <property type="match status" value="1"/>
</dbReference>
<evidence type="ECO:0000259" key="3">
    <source>
        <dbReference type="PROSITE" id="PS50835"/>
    </source>
</evidence>
<dbReference type="GO" id="GO:0005886">
    <property type="term" value="C:plasma membrane"/>
    <property type="evidence" value="ECO:0007669"/>
    <property type="project" value="TreeGrafter"/>
</dbReference>
<keyword evidence="5" id="KW-1185">Reference proteome</keyword>
<dbReference type="SMART" id="SM00409">
    <property type="entry name" value="IG"/>
    <property type="match status" value="1"/>
</dbReference>
<evidence type="ECO:0000256" key="1">
    <source>
        <dbReference type="ARBA" id="ARBA00023319"/>
    </source>
</evidence>
<evidence type="ECO:0000313" key="4">
    <source>
        <dbReference type="EMBL" id="KAF3837956.1"/>
    </source>
</evidence>
<dbReference type="GO" id="GO:0098632">
    <property type="term" value="F:cell-cell adhesion mediator activity"/>
    <property type="evidence" value="ECO:0007669"/>
    <property type="project" value="TreeGrafter"/>
</dbReference>
<protein>
    <recommendedName>
        <fullName evidence="3">Ig-like domain-containing protein</fullName>
    </recommendedName>
</protein>
<keyword evidence="1" id="KW-0393">Immunoglobulin domain</keyword>
<reference evidence="4 5" key="1">
    <citation type="submission" date="2020-03" db="EMBL/GenBank/DDBJ databases">
        <title>Dissostichus mawsoni Genome sequencing and assembly.</title>
        <authorList>
            <person name="Park H."/>
        </authorList>
    </citation>
    <scope>NUCLEOTIDE SEQUENCE [LARGE SCALE GENOMIC DNA]</scope>
    <source>
        <strain evidence="4">DM0001</strain>
        <tissue evidence="4">Muscle</tissue>
    </source>
</reference>
<evidence type="ECO:0000256" key="2">
    <source>
        <dbReference type="SAM" id="MobiDB-lite"/>
    </source>
</evidence>
<comment type="caution">
    <text evidence="4">The sequence shown here is derived from an EMBL/GenBank/DDBJ whole genome shotgun (WGS) entry which is preliminary data.</text>
</comment>
<dbReference type="Proteomes" id="UP000518266">
    <property type="component" value="Unassembled WGS sequence"/>
</dbReference>
<accession>A0A7J5XLH4</accession>
<proteinExistence type="predicted"/>
<dbReference type="InterPro" id="IPR013783">
    <property type="entry name" value="Ig-like_fold"/>
</dbReference>
<dbReference type="InterPro" id="IPR013098">
    <property type="entry name" value="Ig_I-set"/>
</dbReference>
<evidence type="ECO:0000313" key="5">
    <source>
        <dbReference type="Proteomes" id="UP000518266"/>
    </source>
</evidence>
<dbReference type="PANTHER" id="PTHR10075">
    <property type="entry name" value="BASIGIN RELATED"/>
    <property type="match status" value="1"/>
</dbReference>
<feature type="domain" description="Ig-like" evidence="3">
    <location>
        <begin position="99"/>
        <end position="197"/>
    </location>
</feature>
<dbReference type="GO" id="GO:0007156">
    <property type="term" value="P:homophilic cell adhesion via plasma membrane adhesion molecules"/>
    <property type="evidence" value="ECO:0007669"/>
    <property type="project" value="TreeGrafter"/>
</dbReference>
<dbReference type="AlphaFoldDB" id="A0A7J5XLH4"/>
<feature type="region of interest" description="Disordered" evidence="2">
    <location>
        <begin position="228"/>
        <end position="266"/>
    </location>
</feature>